<dbReference type="VEuPathDB" id="CryptoDB:Cvel_18129"/>
<organism evidence="2">
    <name type="scientific">Chromera velia CCMP2878</name>
    <dbReference type="NCBI Taxonomy" id="1169474"/>
    <lineage>
        <taxon>Eukaryota</taxon>
        <taxon>Sar</taxon>
        <taxon>Alveolata</taxon>
        <taxon>Colpodellida</taxon>
        <taxon>Chromeraceae</taxon>
        <taxon>Chromera</taxon>
    </lineage>
</organism>
<sequence length="72" mass="8173">MSSPGPPHWPEKAPDGDWNPYPDKEGPQPATPPPHVLEKITKRRAEVQKFIADNPNNPAVVKFLEYYPDLKQ</sequence>
<accession>A0A0G4FPR0</accession>
<name>A0A0G4FPR0_9ALVE</name>
<protein>
    <submittedName>
        <fullName evidence="2">Uncharacterized protein</fullName>
    </submittedName>
</protein>
<dbReference type="EMBL" id="CDMZ01000537">
    <property type="protein sequence ID" value="CEM16414.1"/>
    <property type="molecule type" value="Genomic_DNA"/>
</dbReference>
<dbReference type="AlphaFoldDB" id="A0A0G4FPR0"/>
<evidence type="ECO:0000313" key="2">
    <source>
        <dbReference type="EMBL" id="CEM16414.1"/>
    </source>
</evidence>
<proteinExistence type="predicted"/>
<reference evidence="2" key="1">
    <citation type="submission" date="2014-11" db="EMBL/GenBank/DDBJ databases">
        <authorList>
            <person name="Otto D Thomas"/>
            <person name="Naeem Raeece"/>
        </authorList>
    </citation>
    <scope>NUCLEOTIDE SEQUENCE</scope>
</reference>
<feature type="region of interest" description="Disordered" evidence="1">
    <location>
        <begin position="1"/>
        <end position="35"/>
    </location>
</feature>
<evidence type="ECO:0000256" key="1">
    <source>
        <dbReference type="SAM" id="MobiDB-lite"/>
    </source>
</evidence>
<gene>
    <name evidence="2" type="ORF">Cvel_18129</name>
</gene>